<dbReference type="EMBL" id="NKCK01000104">
    <property type="protein sequence ID" value="RSL99481.1"/>
    <property type="molecule type" value="Genomic_DNA"/>
</dbReference>
<feature type="region of interest" description="Disordered" evidence="1">
    <location>
        <begin position="53"/>
        <end position="85"/>
    </location>
</feature>
<evidence type="ECO:0000256" key="1">
    <source>
        <dbReference type="SAM" id="MobiDB-lite"/>
    </source>
</evidence>
<gene>
    <name evidence="2" type="ORF">CEP52_009689</name>
</gene>
<organism evidence="2 3">
    <name type="scientific">Fusarium oligoseptatum</name>
    <dbReference type="NCBI Taxonomy" id="2604345"/>
    <lineage>
        <taxon>Eukaryota</taxon>
        <taxon>Fungi</taxon>
        <taxon>Dikarya</taxon>
        <taxon>Ascomycota</taxon>
        <taxon>Pezizomycotina</taxon>
        <taxon>Sordariomycetes</taxon>
        <taxon>Hypocreomycetidae</taxon>
        <taxon>Hypocreales</taxon>
        <taxon>Nectriaceae</taxon>
        <taxon>Fusarium</taxon>
        <taxon>Fusarium solani species complex</taxon>
    </lineage>
</organism>
<evidence type="ECO:0000313" key="3">
    <source>
        <dbReference type="Proteomes" id="UP000287144"/>
    </source>
</evidence>
<evidence type="ECO:0000313" key="2">
    <source>
        <dbReference type="EMBL" id="RSL99481.1"/>
    </source>
</evidence>
<comment type="caution">
    <text evidence="2">The sequence shown here is derived from an EMBL/GenBank/DDBJ whole genome shotgun (WGS) entry which is preliminary data.</text>
</comment>
<keyword evidence="3" id="KW-1185">Reference proteome</keyword>
<sequence length="154" mass="17349">MPHSHPRPTDGSEASPIAAISRRLWFDHQRQPGHQLPGPVGYTLKEAWSMDGSQFLDSPFPPPPVSTPTSSLTFDPREECPLAGGSSPLGPFLVVGYGVKTWLDMVQTRRMAQIEAMERENAAFRERNETLMNMYGDRSSLNELEKAIEFYEKR</sequence>
<protein>
    <submittedName>
        <fullName evidence="2">Uncharacterized protein</fullName>
    </submittedName>
</protein>
<proteinExistence type="predicted"/>
<accession>A0A428TBT0</accession>
<dbReference type="Proteomes" id="UP000287144">
    <property type="component" value="Unassembled WGS sequence"/>
</dbReference>
<dbReference type="AlphaFoldDB" id="A0A428TBT0"/>
<reference evidence="2 3" key="1">
    <citation type="submission" date="2017-06" db="EMBL/GenBank/DDBJ databases">
        <title>Comparative genomic analysis of Ambrosia Fusariam Clade fungi.</title>
        <authorList>
            <person name="Stajich J.E."/>
            <person name="Carrillo J."/>
            <person name="Kijimoto T."/>
            <person name="Eskalen A."/>
            <person name="O'Donnell K."/>
            <person name="Kasson M."/>
        </authorList>
    </citation>
    <scope>NUCLEOTIDE SEQUENCE [LARGE SCALE GENOMIC DNA]</scope>
    <source>
        <strain evidence="2 3">NRRL62579</strain>
    </source>
</reference>
<name>A0A428TBT0_9HYPO</name>
<dbReference type="STRING" id="1325735.A0A428TBT0"/>